<dbReference type="InterPro" id="IPR057929">
    <property type="entry name" value="RamC_N"/>
</dbReference>
<dbReference type="GO" id="GO:0004674">
    <property type="term" value="F:protein serine/threonine kinase activity"/>
    <property type="evidence" value="ECO:0007669"/>
    <property type="project" value="UniProtKB-KW"/>
</dbReference>
<evidence type="ECO:0000313" key="2">
    <source>
        <dbReference type="EMBL" id="VNP88805.1"/>
    </source>
</evidence>
<dbReference type="AlphaFoldDB" id="A0A4J2FNT5"/>
<keyword evidence="3" id="KW-0418">Kinase</keyword>
<dbReference type="RefSeq" id="WP_050155318.1">
    <property type="nucleotide sequence ID" value="NZ_MDXQ01000033.1"/>
</dbReference>
<dbReference type="SUPFAM" id="SSF56112">
    <property type="entry name" value="Protein kinase-like (PK-like)"/>
    <property type="match status" value="1"/>
</dbReference>
<dbReference type="InterPro" id="IPR000719">
    <property type="entry name" value="Prot_kinase_dom"/>
</dbReference>
<dbReference type="EMBL" id="CAATIS010000001">
    <property type="protein sequence ID" value="VNQ80085.1"/>
    <property type="molecule type" value="Genomic_DNA"/>
</dbReference>
<feature type="domain" description="Protein kinase" evidence="1">
    <location>
        <begin position="179"/>
        <end position="323"/>
    </location>
</feature>
<name>A0A4J2FNT5_STREE</name>
<reference evidence="3" key="1">
    <citation type="submission" date="2019-04" db="EMBL/GenBank/DDBJ databases">
        <authorList>
            <consortium name="Pathogen Informatics"/>
        </authorList>
    </citation>
    <scope>NUCLEOTIDE SEQUENCE</scope>
    <source>
        <strain evidence="3">GPSC51</strain>
    </source>
</reference>
<keyword evidence="3" id="KW-0723">Serine/threonine-protein kinase</keyword>
<dbReference type="EC" id="2.7.11.1" evidence="3"/>
<dbReference type="GO" id="GO:0005524">
    <property type="term" value="F:ATP binding"/>
    <property type="evidence" value="ECO:0007669"/>
    <property type="project" value="InterPro"/>
</dbReference>
<accession>A0A4J2FNT5</accession>
<dbReference type="EMBL" id="CAATHA010000004">
    <property type="protein sequence ID" value="VNP88805.1"/>
    <property type="molecule type" value="Genomic_DNA"/>
</dbReference>
<dbReference type="Gene3D" id="1.10.510.10">
    <property type="entry name" value="Transferase(Phosphotransferase) domain 1"/>
    <property type="match status" value="1"/>
</dbReference>
<dbReference type="PROSITE" id="PS50011">
    <property type="entry name" value="PROTEIN_KINASE_DOM"/>
    <property type="match status" value="1"/>
</dbReference>
<keyword evidence="3" id="KW-0808">Transferase</keyword>
<evidence type="ECO:0000259" key="1">
    <source>
        <dbReference type="PROSITE" id="PS50011"/>
    </source>
</evidence>
<dbReference type="Pfam" id="PF25816">
    <property type="entry name" value="RamC_N"/>
    <property type="match status" value="1"/>
</dbReference>
<proteinExistence type="predicted"/>
<protein>
    <submittedName>
        <fullName evidence="3">Serine/threonine protein kinase</fullName>
        <ecNumber evidence="3">2.7.11.1</ecNumber>
    </submittedName>
</protein>
<sequence length="323" mass="37798">MDLLEKECLKCDKNFQQDDIWNYYHLSDKMPAQGWKIHISSQIKNAVNIFKIVYKLSQLNNCSFKVVKNLEELKKINSPREMSPTANKFITLYPKSESEAKSMICNLTNKLSEFKAPKILSDYQCGMHSPVHYRYGAFLKKQAYDEKNKKVIYLLLDEKRIYFQTTCEVSSKDSAINKYKIEKIIKRSNKGNVYRAIRKSDGQKVIIKQSRPFVNYDAEGEWTALDDIKNEAHMLKKLADKSYTTNLTDEFYIMDDYFLVQKQVDGLNFEEFIRETEHSLNIREKSLDNIVNIVNDIHKLGYKIVDIAPTNFIYTKNVLTPNS</sequence>
<gene>
    <name evidence="2" type="ORF">SAMEA3172910_00660</name>
    <name evidence="3" type="ORF">SAMEA3206932_00269</name>
</gene>
<dbReference type="InterPro" id="IPR011009">
    <property type="entry name" value="Kinase-like_dom_sf"/>
</dbReference>
<organism evidence="3">
    <name type="scientific">Streptococcus pneumoniae</name>
    <dbReference type="NCBI Taxonomy" id="1313"/>
    <lineage>
        <taxon>Bacteria</taxon>
        <taxon>Bacillati</taxon>
        <taxon>Bacillota</taxon>
        <taxon>Bacilli</taxon>
        <taxon>Lactobacillales</taxon>
        <taxon>Streptococcaceae</taxon>
        <taxon>Streptococcus</taxon>
    </lineage>
</organism>
<evidence type="ECO:0000313" key="3">
    <source>
        <dbReference type="EMBL" id="VNQ80085.1"/>
    </source>
</evidence>